<evidence type="ECO:0000256" key="9">
    <source>
        <dbReference type="ARBA" id="ARBA00022824"/>
    </source>
</evidence>
<evidence type="ECO:0000256" key="16">
    <source>
        <dbReference type="ARBA" id="ARBA00049385"/>
    </source>
</evidence>
<evidence type="ECO:0000256" key="4">
    <source>
        <dbReference type="ARBA" id="ARBA00010459"/>
    </source>
</evidence>
<dbReference type="GeneID" id="108070818"/>
<dbReference type="AlphaFoldDB" id="A0A6P4HMH6"/>
<evidence type="ECO:0000256" key="11">
    <source>
        <dbReference type="ARBA" id="ARBA00022990"/>
    </source>
</evidence>
<evidence type="ECO:0000256" key="2">
    <source>
        <dbReference type="ARBA" id="ARBA00004294"/>
    </source>
</evidence>
<dbReference type="PANTHER" id="PTHR10689">
    <property type="entry name" value="MICROSOMAL GLUTATHIONE S-TRANSFERASE 1"/>
    <property type="match status" value="1"/>
</dbReference>
<comment type="function">
    <text evidence="1">Conjugation of reduced glutathione to a wide number of exogenous and endogenous hydrophobic electrophiles.</text>
</comment>
<keyword evidence="8" id="KW-1000">Mitochondrion outer membrane</keyword>
<accession>A0A6P4HMH6</accession>
<evidence type="ECO:0000256" key="7">
    <source>
        <dbReference type="ARBA" id="ARBA00022692"/>
    </source>
</evidence>
<dbReference type="OrthoDB" id="193139at2759"/>
<evidence type="ECO:0000256" key="5">
    <source>
        <dbReference type="ARBA" id="ARBA00012452"/>
    </source>
</evidence>
<dbReference type="GO" id="GO:0004364">
    <property type="term" value="F:glutathione transferase activity"/>
    <property type="evidence" value="ECO:0007669"/>
    <property type="project" value="UniProtKB-EC"/>
</dbReference>
<dbReference type="PANTHER" id="PTHR10689:SF6">
    <property type="entry name" value="MICROSOMAL GLUTATHIONE S-TRANSFERASE 1"/>
    <property type="match status" value="1"/>
</dbReference>
<dbReference type="EC" id="2.5.1.18" evidence="5"/>
<evidence type="ECO:0000256" key="15">
    <source>
        <dbReference type="ARBA" id="ARBA00039397"/>
    </source>
</evidence>
<evidence type="ECO:0000256" key="13">
    <source>
        <dbReference type="ARBA" id="ARBA00023136"/>
    </source>
</evidence>
<evidence type="ECO:0000256" key="14">
    <source>
        <dbReference type="ARBA" id="ARBA00038540"/>
    </source>
</evidence>
<reference evidence="19" key="1">
    <citation type="submission" date="2025-08" db="UniProtKB">
        <authorList>
            <consortium name="RefSeq"/>
        </authorList>
    </citation>
    <scope>IDENTIFICATION</scope>
    <source>
        <strain evidence="19">14028-0561.14</strain>
        <tissue evidence="19">Whole fly</tissue>
    </source>
</reference>
<comment type="subcellular location">
    <subcellularLocation>
        <location evidence="3">Endoplasmic reticulum membrane</location>
        <topology evidence="3">Multi-pass membrane protein</topology>
    </subcellularLocation>
    <subcellularLocation>
        <location evidence="2">Mitochondrion outer membrane</location>
    </subcellularLocation>
</comment>
<dbReference type="InterPro" id="IPR040162">
    <property type="entry name" value="MGST1-like"/>
</dbReference>
<evidence type="ECO:0000256" key="1">
    <source>
        <dbReference type="ARBA" id="ARBA00003701"/>
    </source>
</evidence>
<dbReference type="RefSeq" id="XP_017016917.2">
    <property type="nucleotide sequence ID" value="XM_017161428.3"/>
</dbReference>
<feature type="transmembrane region" description="Helical" evidence="17">
    <location>
        <begin position="62"/>
        <end position="82"/>
    </location>
</feature>
<dbReference type="InterPro" id="IPR001129">
    <property type="entry name" value="Membr-assoc_MAPEG"/>
</dbReference>
<organism evidence="18 19">
    <name type="scientific">Drosophila kikkawai</name>
    <name type="common">Fruit fly</name>
    <dbReference type="NCBI Taxonomy" id="30033"/>
    <lineage>
        <taxon>Eukaryota</taxon>
        <taxon>Metazoa</taxon>
        <taxon>Ecdysozoa</taxon>
        <taxon>Arthropoda</taxon>
        <taxon>Hexapoda</taxon>
        <taxon>Insecta</taxon>
        <taxon>Pterygota</taxon>
        <taxon>Neoptera</taxon>
        <taxon>Endopterygota</taxon>
        <taxon>Diptera</taxon>
        <taxon>Brachycera</taxon>
        <taxon>Muscomorpha</taxon>
        <taxon>Ephydroidea</taxon>
        <taxon>Drosophilidae</taxon>
        <taxon>Drosophila</taxon>
        <taxon>Sophophora</taxon>
    </lineage>
</organism>
<dbReference type="GO" id="GO:0005741">
    <property type="term" value="C:mitochondrial outer membrane"/>
    <property type="evidence" value="ECO:0007669"/>
    <property type="project" value="UniProtKB-SubCell"/>
</dbReference>
<comment type="subunit">
    <text evidence="14">Homotrimer; The trimer binds only one molecule of glutathione.</text>
</comment>
<keyword evidence="6" id="KW-0808">Transferase</keyword>
<gene>
    <name evidence="19" type="primary">LOC108070818</name>
</gene>
<evidence type="ECO:0000256" key="3">
    <source>
        <dbReference type="ARBA" id="ARBA00004477"/>
    </source>
</evidence>
<keyword evidence="11" id="KW-0007">Acetylation</keyword>
<dbReference type="Pfam" id="PF01124">
    <property type="entry name" value="MAPEG"/>
    <property type="match status" value="1"/>
</dbReference>
<dbReference type="Proteomes" id="UP001652661">
    <property type="component" value="Chromosome X"/>
</dbReference>
<sequence length="210" mass="23775">MCSGQLGEPLRLAQLTHPSPLEALARTIITMSAPASSTNTSQAMPPSKEMLFTLDNPVFCCYLFWATVLVAKMLLMSLLTALQRFRYKLLGLVPLALRRKIFPNEEDLFFKNLEVQFDDPHVERVRRAHRNDMENILPYFIMSLIYISTNPNADVACNLFRVASVARIVHTLVYAVYPVPQPSRIIAFATMLCITFYMAAVVALRTLSFI</sequence>
<evidence type="ECO:0000256" key="17">
    <source>
        <dbReference type="SAM" id="Phobius"/>
    </source>
</evidence>
<feature type="transmembrane region" description="Helical" evidence="17">
    <location>
        <begin position="184"/>
        <end position="204"/>
    </location>
</feature>
<protein>
    <recommendedName>
        <fullName evidence="15">Microsomal glutathione S-transferase 1</fullName>
        <ecNumber evidence="5">2.5.1.18</ecNumber>
    </recommendedName>
</protein>
<dbReference type="GO" id="GO:0005789">
    <property type="term" value="C:endoplasmic reticulum membrane"/>
    <property type="evidence" value="ECO:0007669"/>
    <property type="project" value="UniProtKB-SubCell"/>
</dbReference>
<keyword evidence="9" id="KW-0256">Endoplasmic reticulum</keyword>
<evidence type="ECO:0000313" key="19">
    <source>
        <dbReference type="RefSeq" id="XP_017016917.2"/>
    </source>
</evidence>
<keyword evidence="12" id="KW-0496">Mitochondrion</keyword>
<evidence type="ECO:0000313" key="18">
    <source>
        <dbReference type="Proteomes" id="UP001652661"/>
    </source>
</evidence>
<keyword evidence="13 17" id="KW-0472">Membrane</keyword>
<comment type="catalytic activity">
    <reaction evidence="16">
        <text>RX + glutathione = an S-substituted glutathione + a halide anion + H(+)</text>
        <dbReference type="Rhea" id="RHEA:16437"/>
        <dbReference type="ChEBI" id="CHEBI:15378"/>
        <dbReference type="ChEBI" id="CHEBI:16042"/>
        <dbReference type="ChEBI" id="CHEBI:17792"/>
        <dbReference type="ChEBI" id="CHEBI:57925"/>
        <dbReference type="ChEBI" id="CHEBI:90779"/>
        <dbReference type="EC" id="2.5.1.18"/>
    </reaction>
    <physiologicalReaction direction="left-to-right" evidence="16">
        <dbReference type="Rhea" id="RHEA:16438"/>
    </physiologicalReaction>
</comment>
<name>A0A6P4HMH6_DROKI</name>
<keyword evidence="10 17" id="KW-1133">Transmembrane helix</keyword>
<keyword evidence="18" id="KW-1185">Reference proteome</keyword>
<evidence type="ECO:0000256" key="10">
    <source>
        <dbReference type="ARBA" id="ARBA00022989"/>
    </source>
</evidence>
<evidence type="ECO:0000256" key="8">
    <source>
        <dbReference type="ARBA" id="ARBA00022787"/>
    </source>
</evidence>
<proteinExistence type="inferred from homology"/>
<evidence type="ECO:0000256" key="6">
    <source>
        <dbReference type="ARBA" id="ARBA00022679"/>
    </source>
</evidence>
<dbReference type="SUPFAM" id="SSF161084">
    <property type="entry name" value="MAPEG domain-like"/>
    <property type="match status" value="1"/>
</dbReference>
<dbReference type="Gene3D" id="1.20.120.550">
    <property type="entry name" value="Membrane associated eicosanoid/glutathione metabolism-like domain"/>
    <property type="match status" value="1"/>
</dbReference>
<comment type="similarity">
    <text evidence="4">Belongs to the MAPEG family.</text>
</comment>
<evidence type="ECO:0000256" key="12">
    <source>
        <dbReference type="ARBA" id="ARBA00023128"/>
    </source>
</evidence>
<dbReference type="InterPro" id="IPR023352">
    <property type="entry name" value="MAPEG-like_dom_sf"/>
</dbReference>
<keyword evidence="7 17" id="KW-0812">Transmembrane</keyword>